<protein>
    <submittedName>
        <fullName evidence="1">Uncharacterized protein</fullName>
    </submittedName>
</protein>
<evidence type="ECO:0000313" key="1">
    <source>
        <dbReference type="EMBL" id="KFO27465.1"/>
    </source>
</evidence>
<proteinExistence type="predicted"/>
<dbReference type="InterPro" id="IPR011009">
    <property type="entry name" value="Kinase-like_dom_sf"/>
</dbReference>
<reference evidence="1 2" key="1">
    <citation type="submission" date="2013-11" db="EMBL/GenBank/DDBJ databases">
        <title>The Damaraland mole rat (Fukomys damarensis) genome and evolution of African mole rats.</title>
        <authorList>
            <person name="Gladyshev V.N."/>
            <person name="Fang X."/>
        </authorList>
    </citation>
    <scope>NUCLEOTIDE SEQUENCE [LARGE SCALE GENOMIC DNA]</scope>
    <source>
        <tissue evidence="1">Liver</tissue>
    </source>
</reference>
<evidence type="ECO:0000313" key="2">
    <source>
        <dbReference type="Proteomes" id="UP000028990"/>
    </source>
</evidence>
<accession>A0A091DB13</accession>
<gene>
    <name evidence="1" type="ORF">H920_11164</name>
</gene>
<dbReference type="EMBL" id="KN122905">
    <property type="protein sequence ID" value="KFO27465.1"/>
    <property type="molecule type" value="Genomic_DNA"/>
</dbReference>
<organism evidence="1 2">
    <name type="scientific">Fukomys damarensis</name>
    <name type="common">Damaraland mole rat</name>
    <name type="synonym">Cryptomys damarensis</name>
    <dbReference type="NCBI Taxonomy" id="885580"/>
    <lineage>
        <taxon>Eukaryota</taxon>
        <taxon>Metazoa</taxon>
        <taxon>Chordata</taxon>
        <taxon>Craniata</taxon>
        <taxon>Vertebrata</taxon>
        <taxon>Euteleostomi</taxon>
        <taxon>Mammalia</taxon>
        <taxon>Eutheria</taxon>
        <taxon>Euarchontoglires</taxon>
        <taxon>Glires</taxon>
        <taxon>Rodentia</taxon>
        <taxon>Hystricomorpha</taxon>
        <taxon>Bathyergidae</taxon>
        <taxon>Fukomys</taxon>
    </lineage>
</organism>
<dbReference type="AlphaFoldDB" id="A0A091DB13"/>
<sequence length="138" mass="15265">MGIRTSSHRHKLQENYDVLGLIARGGFGKVFFSKHCGTGMHVAMKELAKAEVKNVSYGQDVNKASKCLGPCKEKAIKLEDDHLPAVASRGMVWAGHQDQEYDAKNLMDKLLHCNLSKRTAIQHVLQHSGSGVYYPQSS</sequence>
<dbReference type="Gene3D" id="3.30.200.20">
    <property type="entry name" value="Phosphorylase Kinase, domain 1"/>
    <property type="match status" value="1"/>
</dbReference>
<name>A0A091DB13_FUKDA</name>
<dbReference type="SUPFAM" id="SSF56112">
    <property type="entry name" value="Protein kinase-like (PK-like)"/>
    <property type="match status" value="1"/>
</dbReference>
<dbReference type="Proteomes" id="UP000028990">
    <property type="component" value="Unassembled WGS sequence"/>
</dbReference>
<keyword evidence="2" id="KW-1185">Reference proteome</keyword>